<dbReference type="SUPFAM" id="SSF50475">
    <property type="entry name" value="FMN-binding split barrel"/>
    <property type="match status" value="1"/>
</dbReference>
<feature type="binding site" evidence="7">
    <location>
        <position position="82"/>
    </location>
    <ligand>
        <name>FMN</name>
        <dbReference type="ChEBI" id="CHEBI:58210"/>
    </ligand>
</feature>
<dbReference type="PANTHER" id="PTHR10851">
    <property type="entry name" value="PYRIDOXINE-5-PHOSPHATE OXIDASE"/>
    <property type="match status" value="1"/>
</dbReference>
<evidence type="ECO:0000259" key="9">
    <source>
        <dbReference type="Pfam" id="PF10590"/>
    </source>
</evidence>
<feature type="binding site" evidence="6">
    <location>
        <position position="123"/>
    </location>
    <ligand>
        <name>substrate</name>
    </ligand>
</feature>
<comment type="caution">
    <text evidence="10">The sequence shown here is derived from an EMBL/GenBank/DDBJ whole genome shotgun (WGS) entry which is preliminary data.</text>
</comment>
<dbReference type="InterPro" id="IPR000659">
    <property type="entry name" value="Pyridox_Oxase"/>
</dbReference>
<dbReference type="InterPro" id="IPR011576">
    <property type="entry name" value="Pyridox_Oxase_N"/>
</dbReference>
<dbReference type="InterPro" id="IPR019740">
    <property type="entry name" value="Pyridox_Oxase_CS"/>
</dbReference>
<feature type="binding site" evidence="7">
    <location>
        <position position="195"/>
    </location>
    <ligand>
        <name>FMN</name>
        <dbReference type="ChEBI" id="CHEBI:58210"/>
    </ligand>
</feature>
<dbReference type="GO" id="GO:0010181">
    <property type="term" value="F:FMN binding"/>
    <property type="evidence" value="ECO:0007669"/>
    <property type="project" value="UniProtKB-UniRule"/>
</dbReference>
<dbReference type="RefSeq" id="WP_185691584.1">
    <property type="nucleotide sequence ID" value="NZ_JACHVA010000038.1"/>
</dbReference>
<comment type="similarity">
    <text evidence="1">Belongs to the pyridoxamine 5'-phosphate oxidase family.</text>
</comment>
<feature type="binding site" evidence="7">
    <location>
        <position position="185"/>
    </location>
    <ligand>
        <name>FMN</name>
        <dbReference type="ChEBI" id="CHEBI:58210"/>
    </ligand>
</feature>
<dbReference type="EC" id="1.4.3.5" evidence="5"/>
<evidence type="ECO:0000256" key="1">
    <source>
        <dbReference type="ARBA" id="ARBA00007301"/>
    </source>
</evidence>
<dbReference type="GO" id="GO:0004733">
    <property type="term" value="F:pyridoxamine phosphate oxidase activity"/>
    <property type="evidence" value="ECO:0007669"/>
    <property type="project" value="UniProtKB-UniRule"/>
</dbReference>
<dbReference type="PROSITE" id="PS01064">
    <property type="entry name" value="PYRIDOX_OXIDASE"/>
    <property type="match status" value="1"/>
</dbReference>
<dbReference type="InterPro" id="IPR012349">
    <property type="entry name" value="Split_barrel_FMN-bd"/>
</dbReference>
<evidence type="ECO:0000256" key="3">
    <source>
        <dbReference type="ARBA" id="ARBA00022643"/>
    </source>
</evidence>
<feature type="binding site" evidence="6">
    <location>
        <position position="66"/>
    </location>
    <ligand>
        <name>substrate</name>
    </ligand>
</feature>
<keyword evidence="4 10" id="KW-0560">Oxidoreductase</keyword>
<feature type="binding site" evidence="6">
    <location>
        <begin position="191"/>
        <end position="193"/>
    </location>
    <ligand>
        <name>substrate</name>
    </ligand>
</feature>
<dbReference type="PIRSF" id="PIRSF000190">
    <property type="entry name" value="Pyd_amn-ph_oxd"/>
    <property type="match status" value="1"/>
</dbReference>
<protein>
    <recommendedName>
        <fullName evidence="5">Pyridoxamine 5'-phosphate oxidase</fullName>
        <ecNumber evidence="5">1.4.3.5</ecNumber>
    </recommendedName>
</protein>
<dbReference type="Pfam" id="PF01243">
    <property type="entry name" value="PNPOx_N"/>
    <property type="match status" value="1"/>
</dbReference>
<feature type="binding site" evidence="6">
    <location>
        <begin position="8"/>
        <end position="11"/>
    </location>
    <ligand>
        <name>substrate</name>
    </ligand>
</feature>
<dbReference type="Proteomes" id="UP000525652">
    <property type="component" value="Unassembled WGS sequence"/>
</dbReference>
<evidence type="ECO:0000313" key="11">
    <source>
        <dbReference type="Proteomes" id="UP000525652"/>
    </source>
</evidence>
<evidence type="ECO:0000256" key="6">
    <source>
        <dbReference type="PIRSR" id="PIRSR000190-1"/>
    </source>
</evidence>
<name>A0A7X1AVU6_9BACT</name>
<feature type="binding site" evidence="7">
    <location>
        <position position="105"/>
    </location>
    <ligand>
        <name>FMN</name>
        <dbReference type="ChEBI" id="CHEBI:58210"/>
    </ligand>
</feature>
<keyword evidence="3 7" id="KW-0288">FMN</keyword>
<keyword evidence="2" id="KW-0285">Flavoprotein</keyword>
<evidence type="ECO:0000256" key="7">
    <source>
        <dbReference type="PIRSR" id="PIRSR000190-2"/>
    </source>
</evidence>
<evidence type="ECO:0000313" key="10">
    <source>
        <dbReference type="EMBL" id="MBC2600839.1"/>
    </source>
</evidence>
<dbReference type="AlphaFoldDB" id="A0A7X1AVU6"/>
<dbReference type="Gene3D" id="2.30.110.10">
    <property type="entry name" value="Electron Transport, Fmn-binding Protein, Chain A"/>
    <property type="match status" value="1"/>
</dbReference>
<feature type="binding site" evidence="7">
    <location>
        <position position="83"/>
    </location>
    <ligand>
        <name>FMN</name>
        <dbReference type="ChEBI" id="CHEBI:58210"/>
    </ligand>
</feature>
<feature type="domain" description="Pyridoxamine 5'-phosphate oxidase N-terminal" evidence="8">
    <location>
        <begin position="35"/>
        <end position="158"/>
    </location>
</feature>
<feature type="domain" description="Pyridoxine 5'-phosphate oxidase dimerisation C-terminal" evidence="9">
    <location>
        <begin position="172"/>
        <end position="213"/>
    </location>
</feature>
<keyword evidence="11" id="KW-1185">Reference proteome</keyword>
<sequence length="213" mass="24859">MEDIGSLRREYSRAGLNREDLCPKPIDQFRLWFEQAREAGVDEPNALSLATVDERGRPSQRMVLLKAFDEKGLVFFTNYRSRKAKHLAENAAASILFPWIQLERQLIVEGDCEKISTLQSLKYFSSRPRGSRLGAWVSDQSSVISSRKILEMKLEEMKRKFGEGEIPLPDFWGGFRLKPRRFEFWQGRPSRLHDRFEYVKDEKGDWTTARLSP</sequence>
<dbReference type="HAMAP" id="MF_01629">
    <property type="entry name" value="PdxH"/>
    <property type="match status" value="1"/>
</dbReference>
<feature type="binding site" evidence="6">
    <location>
        <position position="131"/>
    </location>
    <ligand>
        <name>substrate</name>
    </ligand>
</feature>
<feature type="binding site" evidence="7">
    <location>
        <begin position="61"/>
        <end position="66"/>
    </location>
    <ligand>
        <name>FMN</name>
        <dbReference type="ChEBI" id="CHEBI:58210"/>
    </ligand>
</feature>
<dbReference type="PANTHER" id="PTHR10851:SF0">
    <property type="entry name" value="PYRIDOXINE-5'-PHOSPHATE OXIDASE"/>
    <property type="match status" value="1"/>
</dbReference>
<feature type="binding site" evidence="6">
    <location>
        <position position="127"/>
    </location>
    <ligand>
        <name>substrate</name>
    </ligand>
</feature>
<accession>A0A7X1AVU6</accession>
<evidence type="ECO:0000256" key="4">
    <source>
        <dbReference type="ARBA" id="ARBA00023002"/>
    </source>
</evidence>
<dbReference type="NCBIfam" id="NF004231">
    <property type="entry name" value="PRK05679.1"/>
    <property type="match status" value="1"/>
</dbReference>
<dbReference type="InterPro" id="IPR019576">
    <property type="entry name" value="Pyridoxamine_oxidase_dimer_C"/>
</dbReference>
<organism evidence="10 11">
    <name type="scientific">Puniceicoccus vermicola</name>
    <dbReference type="NCBI Taxonomy" id="388746"/>
    <lineage>
        <taxon>Bacteria</taxon>
        <taxon>Pseudomonadati</taxon>
        <taxon>Verrucomicrobiota</taxon>
        <taxon>Opitutia</taxon>
        <taxon>Puniceicoccales</taxon>
        <taxon>Puniceicoccaceae</taxon>
        <taxon>Puniceicoccus</taxon>
    </lineage>
</organism>
<feature type="binding site" evidence="7">
    <location>
        <begin position="140"/>
        <end position="141"/>
    </location>
    <ligand>
        <name>FMN</name>
        <dbReference type="ChEBI" id="CHEBI:58210"/>
    </ligand>
</feature>
<reference evidence="10 11" key="1">
    <citation type="submission" date="2020-07" db="EMBL/GenBank/DDBJ databases">
        <authorList>
            <person name="Feng X."/>
        </authorList>
    </citation>
    <scope>NUCLEOTIDE SEQUENCE [LARGE SCALE GENOMIC DNA]</scope>
    <source>
        <strain evidence="10 11">JCM14086</strain>
    </source>
</reference>
<dbReference type="Pfam" id="PF10590">
    <property type="entry name" value="PNP_phzG_C"/>
    <property type="match status" value="1"/>
</dbReference>
<evidence type="ECO:0000256" key="5">
    <source>
        <dbReference type="NCBIfam" id="TIGR00558"/>
    </source>
</evidence>
<feature type="binding site" evidence="7">
    <location>
        <begin position="76"/>
        <end position="77"/>
    </location>
    <ligand>
        <name>FMN</name>
        <dbReference type="ChEBI" id="CHEBI:58210"/>
    </ligand>
</feature>
<evidence type="ECO:0000259" key="8">
    <source>
        <dbReference type="Pfam" id="PF01243"/>
    </source>
</evidence>
<dbReference type="EMBL" id="JACHVA010000038">
    <property type="protein sequence ID" value="MBC2600839.1"/>
    <property type="molecule type" value="Genomic_DNA"/>
</dbReference>
<gene>
    <name evidence="10" type="primary">pdxH</name>
    <name evidence="10" type="ORF">H5P30_03485</name>
</gene>
<proteinExistence type="inferred from homology"/>
<evidence type="ECO:0000256" key="2">
    <source>
        <dbReference type="ARBA" id="ARBA00022630"/>
    </source>
</evidence>
<comment type="cofactor">
    <cofactor evidence="7">
        <name>FMN</name>
        <dbReference type="ChEBI" id="CHEBI:58210"/>
    </cofactor>
    <text evidence="7">Binds 1 FMN per subunit.</text>
</comment>
<dbReference type="NCBIfam" id="TIGR00558">
    <property type="entry name" value="pdxH"/>
    <property type="match status" value="1"/>
</dbReference>
<dbReference type="GO" id="GO:0008615">
    <property type="term" value="P:pyridoxine biosynthetic process"/>
    <property type="evidence" value="ECO:0007669"/>
    <property type="project" value="UniProtKB-UniRule"/>
</dbReference>